<geneLocation type="plasmid" evidence="1 2">
    <name>pSMR1-3</name>
</geneLocation>
<organism evidence="1 2">
    <name type="scientific">Pseudosulfitobacter pseudonitzschiae</name>
    <dbReference type="NCBI Taxonomy" id="1402135"/>
    <lineage>
        <taxon>Bacteria</taxon>
        <taxon>Pseudomonadati</taxon>
        <taxon>Pseudomonadota</taxon>
        <taxon>Alphaproteobacteria</taxon>
        <taxon>Rhodobacterales</taxon>
        <taxon>Roseobacteraceae</taxon>
        <taxon>Pseudosulfitobacter</taxon>
    </lineage>
</organism>
<accession>A0A221K843</accession>
<dbReference type="Gene3D" id="3.30.1360.120">
    <property type="entry name" value="Probable tRNA modification gtpase trme, domain 1"/>
    <property type="match status" value="1"/>
</dbReference>
<dbReference type="InterPro" id="IPR027266">
    <property type="entry name" value="TrmE/GcvT-like"/>
</dbReference>
<keyword evidence="2" id="KW-1185">Reference proteome</keyword>
<dbReference type="KEGG" id="spse:SULPSESMR1_04324"/>
<proteinExistence type="predicted"/>
<evidence type="ECO:0000313" key="2">
    <source>
        <dbReference type="Proteomes" id="UP000199754"/>
    </source>
</evidence>
<sequence>MSFAPDPALRRFPSAPAVSANLQGARRITDLTHRSRMGLRGRGTSAWCAAHGLPFPESINSVVRHDGLRIARLGSLELLVLFESDKALPAGFAELPAGVYSGYREESWAWFRFEGAGALDVLSSCTSTDLMPSGVLPGERVVQTRFAGLDAVIILTGEGDGVVADVFADIASHGYLLRVFEECCPEFGLVKPA</sequence>
<evidence type="ECO:0000313" key="1">
    <source>
        <dbReference type="EMBL" id="ASM75050.1"/>
    </source>
</evidence>
<reference evidence="1 2" key="1">
    <citation type="submission" date="2017-07" db="EMBL/GenBank/DDBJ databases">
        <title>Genome Sequence of Sulfitobacter pseudonitzschiae Strain SMR1 Isolated from a culture of the Diatom Skeletonema marinoi.</title>
        <authorList>
            <person name="Topel M."/>
            <person name="Pinder M.I.M."/>
            <person name="Johansson O.N."/>
            <person name="Kourtchenko O."/>
            <person name="Godhe A."/>
            <person name="Clarke A.K."/>
        </authorList>
    </citation>
    <scope>NUCLEOTIDE SEQUENCE [LARGE SCALE GENOMIC DNA]</scope>
    <source>
        <strain evidence="1 2">SMR1</strain>
        <plasmid evidence="1 2">pSMR1-3</plasmid>
    </source>
</reference>
<dbReference type="Proteomes" id="UP000199754">
    <property type="component" value="Plasmid pSMR1-3"/>
</dbReference>
<dbReference type="OrthoDB" id="9179874at2"/>
<gene>
    <name evidence="1" type="ORF">SULPSESMR1_04324</name>
</gene>
<name>A0A221K843_9RHOB</name>
<dbReference type="EMBL" id="CP022418">
    <property type="protein sequence ID" value="ASM75050.1"/>
    <property type="molecule type" value="Genomic_DNA"/>
</dbReference>
<keyword evidence="1" id="KW-0614">Plasmid</keyword>
<dbReference type="RefSeq" id="WP_157729083.1">
    <property type="nucleotide sequence ID" value="NZ_CP022418.1"/>
</dbReference>
<protein>
    <submittedName>
        <fullName evidence="1">Sarcosine oxidase subunit gamma</fullName>
    </submittedName>
</protein>
<dbReference type="AlphaFoldDB" id="A0A221K843"/>